<organism evidence="1 2">
    <name type="scientific">Geodermatophilus pulveris</name>
    <dbReference type="NCBI Taxonomy" id="1564159"/>
    <lineage>
        <taxon>Bacteria</taxon>
        <taxon>Bacillati</taxon>
        <taxon>Actinomycetota</taxon>
        <taxon>Actinomycetes</taxon>
        <taxon>Geodermatophilales</taxon>
        <taxon>Geodermatophilaceae</taxon>
        <taxon>Geodermatophilus</taxon>
    </lineage>
</organism>
<evidence type="ECO:0000313" key="2">
    <source>
        <dbReference type="Proteomes" id="UP000198373"/>
    </source>
</evidence>
<dbReference type="InterPro" id="IPR017853">
    <property type="entry name" value="GH"/>
</dbReference>
<dbReference type="Gene3D" id="3.20.20.80">
    <property type="entry name" value="Glycosidases"/>
    <property type="match status" value="1"/>
</dbReference>
<accession>A0A239BRF1</accession>
<evidence type="ECO:0000313" key="1">
    <source>
        <dbReference type="EMBL" id="SNS10229.1"/>
    </source>
</evidence>
<gene>
    <name evidence="1" type="ORF">SAMN06893096_10216</name>
</gene>
<keyword evidence="2" id="KW-1185">Reference proteome</keyword>
<proteinExistence type="predicted"/>
<dbReference type="EMBL" id="FZOO01000002">
    <property type="protein sequence ID" value="SNS10229.1"/>
    <property type="molecule type" value="Genomic_DNA"/>
</dbReference>
<protein>
    <recommendedName>
        <fullName evidence="3">Cellulase (Glycosyl hydrolase family 5)</fullName>
    </recommendedName>
</protein>
<name>A0A239BRF1_9ACTN</name>
<dbReference type="Gene3D" id="2.60.120.260">
    <property type="entry name" value="Galactose-binding domain-like"/>
    <property type="match status" value="1"/>
</dbReference>
<reference evidence="2" key="1">
    <citation type="submission" date="2017-06" db="EMBL/GenBank/DDBJ databases">
        <authorList>
            <person name="Varghese N."/>
            <person name="Submissions S."/>
        </authorList>
    </citation>
    <scope>NUCLEOTIDE SEQUENCE [LARGE SCALE GENOMIC DNA]</scope>
    <source>
        <strain evidence="2">DSM 46839</strain>
    </source>
</reference>
<evidence type="ECO:0008006" key="3">
    <source>
        <dbReference type="Google" id="ProtNLM"/>
    </source>
</evidence>
<dbReference type="Proteomes" id="UP000198373">
    <property type="component" value="Unassembled WGS sequence"/>
</dbReference>
<sequence length="521" mass="55348">MAALLALLTVLTTLFALLPGDLMGARGTSRVERHVAEQGRAPTLPLGPAGVPPIAAVRQENAAHVAASLRLVNYYPSGSPWERMWTEWSEEVLDRDLHRIADTGAEMVRLIVFPSAFGFPAVEPGMRDRLETALHLASRHGLHVQLTLFDYWSDYADLEGSRTWTASLLSASGEDPRIAVVEVQNEIDPSNPQAMAWARDQIGLLHDLLPTTPVTVSTSGRLGVDGLATLREALTGAPPDLFSLHYYGDPGLAYSTFRRAAAAVAPAPLIVGEAGLSSRPEGPGSPGRALDEADQAAWYRVVQTAAREAGLPPAAPWTLYDFRRGGVPEDLPGAEVGFGLLRTDGSPKPALAVVSAAFAGTLSAQPFNGRFSLLVGDGQHAAGWTPWKPTGSARIKRGQGVSGDNALVFTGTRAQRDGVTSWYTVPAQPVRPGQRWTVSVQARGADVTGVNDVTLSWFDGDGEWLANTSSYPLPSGADEWHWLIVGGAPPAEAEAVQVHLRSSGNSGSVAFSRVSWKVSGG</sequence>
<dbReference type="AlphaFoldDB" id="A0A239BRF1"/>
<dbReference type="SUPFAM" id="SSF51445">
    <property type="entry name" value="(Trans)glycosidases"/>
    <property type="match status" value="1"/>
</dbReference>